<dbReference type="RefSeq" id="WP_154614270.1">
    <property type="nucleotide sequence ID" value="NZ_CP053660.1"/>
</dbReference>
<organism evidence="1 2">
    <name type="scientific">Nocardioides marmotae</name>
    <dbReference type="NCBI Taxonomy" id="2663857"/>
    <lineage>
        <taxon>Bacteria</taxon>
        <taxon>Bacillati</taxon>
        <taxon>Actinomycetota</taxon>
        <taxon>Actinomycetes</taxon>
        <taxon>Propionibacteriales</taxon>
        <taxon>Nocardioidaceae</taxon>
        <taxon>Nocardioides</taxon>
    </lineage>
</organism>
<dbReference type="PROSITE" id="PS51257">
    <property type="entry name" value="PROKAR_LIPOPROTEIN"/>
    <property type="match status" value="1"/>
</dbReference>
<accession>A0A6I3IZB4</accession>
<dbReference type="AlphaFoldDB" id="A0A6I3IZB4"/>
<proteinExistence type="predicted"/>
<gene>
    <name evidence="1" type="ORF">GGQ22_05075</name>
</gene>
<dbReference type="Proteomes" id="UP000433406">
    <property type="component" value="Unassembled WGS sequence"/>
</dbReference>
<comment type="caution">
    <text evidence="1">The sequence shown here is derived from an EMBL/GenBank/DDBJ whole genome shotgun (WGS) entry which is preliminary data.</text>
</comment>
<reference evidence="1 2" key="1">
    <citation type="submission" date="2019-10" db="EMBL/GenBank/DDBJ databases">
        <title>Nocardioides novel species isolated from the excrement of Marmot.</title>
        <authorList>
            <person name="Zhang G."/>
        </authorList>
    </citation>
    <scope>NUCLEOTIDE SEQUENCE [LARGE SCALE GENOMIC DNA]</scope>
    <source>
        <strain evidence="2">zg-579</strain>
    </source>
</reference>
<sequence>MTARRGPGPEQPVRWWAWFFPLVAAACAWPVVVDAMFGDLPDRTAGAWALWSVAVVAVAACGTGLLWGATRRRTAGAREPWLVVHPVFWAVSLGGLGPGLTGAVLDRTWPGGGPARTALWLGGLLVIAVAGTIVLELAARRRRRTSGRAAPWVSRRS</sequence>
<evidence type="ECO:0000313" key="1">
    <source>
        <dbReference type="EMBL" id="MTB94447.1"/>
    </source>
</evidence>
<keyword evidence="2" id="KW-1185">Reference proteome</keyword>
<dbReference type="EMBL" id="WLCI01000005">
    <property type="protein sequence ID" value="MTB94447.1"/>
    <property type="molecule type" value="Genomic_DNA"/>
</dbReference>
<name>A0A6I3IZB4_9ACTN</name>
<protein>
    <submittedName>
        <fullName evidence="1">Uncharacterized protein</fullName>
    </submittedName>
</protein>
<evidence type="ECO:0000313" key="2">
    <source>
        <dbReference type="Proteomes" id="UP000433406"/>
    </source>
</evidence>